<evidence type="ECO:0000313" key="2">
    <source>
        <dbReference type="EMBL" id="MBA0843130.1"/>
    </source>
</evidence>
<gene>
    <name evidence="2" type="ORF">Goarm_000344</name>
</gene>
<dbReference type="InterPro" id="IPR058594">
    <property type="entry name" value="PB1-like_dom_pln"/>
</dbReference>
<sequence>MFWDEEYYLILHVGGHFVKDPYGRYVGGEVIRLKEDLDTISYFELCNIVKIELGFHTVMLVYFHEPGTVGLQNNLRVIYDDISTIDMLDFWVKFKEIHLYVEHKMDNPIIVDDILLLTVGESDVEGVEADGEGDVEGVEVDGEGDIEGIQADGEGDFSINCWRRQ</sequence>
<dbReference type="EMBL" id="JABFAE010000013">
    <property type="protein sequence ID" value="MBA0843130.1"/>
    <property type="molecule type" value="Genomic_DNA"/>
</dbReference>
<organism evidence="2 3">
    <name type="scientific">Gossypium armourianum</name>
    <dbReference type="NCBI Taxonomy" id="34283"/>
    <lineage>
        <taxon>Eukaryota</taxon>
        <taxon>Viridiplantae</taxon>
        <taxon>Streptophyta</taxon>
        <taxon>Embryophyta</taxon>
        <taxon>Tracheophyta</taxon>
        <taxon>Spermatophyta</taxon>
        <taxon>Magnoliopsida</taxon>
        <taxon>eudicotyledons</taxon>
        <taxon>Gunneridae</taxon>
        <taxon>Pentapetalae</taxon>
        <taxon>rosids</taxon>
        <taxon>malvids</taxon>
        <taxon>Malvales</taxon>
        <taxon>Malvaceae</taxon>
        <taxon>Malvoideae</taxon>
        <taxon>Gossypium</taxon>
    </lineage>
</organism>
<reference evidence="2 3" key="1">
    <citation type="journal article" date="2019" name="Genome Biol. Evol.">
        <title>Insights into the evolution of the New World diploid cottons (Gossypium, subgenus Houzingenia) based on genome sequencing.</title>
        <authorList>
            <person name="Grover C.E."/>
            <person name="Arick M.A. 2nd"/>
            <person name="Thrash A."/>
            <person name="Conover J.L."/>
            <person name="Sanders W.S."/>
            <person name="Peterson D.G."/>
            <person name="Frelichowski J.E."/>
            <person name="Scheffler J.A."/>
            <person name="Scheffler B.E."/>
            <person name="Wendel J.F."/>
        </authorList>
    </citation>
    <scope>NUCLEOTIDE SEQUENCE [LARGE SCALE GENOMIC DNA]</scope>
    <source>
        <strain evidence="2">6</strain>
        <tissue evidence="2">Leaf</tissue>
    </source>
</reference>
<evidence type="ECO:0000313" key="3">
    <source>
        <dbReference type="Proteomes" id="UP000593575"/>
    </source>
</evidence>
<keyword evidence="3" id="KW-1185">Reference proteome</keyword>
<dbReference type="Pfam" id="PF26130">
    <property type="entry name" value="PB1-like"/>
    <property type="match status" value="1"/>
</dbReference>
<proteinExistence type="predicted"/>
<name>A0A7J9K9G9_9ROSI</name>
<accession>A0A7J9K9G9</accession>
<dbReference type="AlphaFoldDB" id="A0A7J9K9G9"/>
<evidence type="ECO:0000259" key="1">
    <source>
        <dbReference type="Pfam" id="PF26130"/>
    </source>
</evidence>
<feature type="domain" description="PB1-like" evidence="1">
    <location>
        <begin position="5"/>
        <end position="103"/>
    </location>
</feature>
<dbReference type="Proteomes" id="UP000593575">
    <property type="component" value="Unassembled WGS sequence"/>
</dbReference>
<comment type="caution">
    <text evidence="2">The sequence shown here is derived from an EMBL/GenBank/DDBJ whole genome shotgun (WGS) entry which is preliminary data.</text>
</comment>
<protein>
    <recommendedName>
        <fullName evidence="1">PB1-like domain-containing protein</fullName>
    </recommendedName>
</protein>